<keyword evidence="12" id="KW-0520">NAD</keyword>
<evidence type="ECO:0000313" key="19">
    <source>
        <dbReference type="EMBL" id="NOH16183.1"/>
    </source>
</evidence>
<dbReference type="GO" id="GO:0050661">
    <property type="term" value="F:NADP binding"/>
    <property type="evidence" value="ECO:0007669"/>
    <property type="project" value="InterPro"/>
</dbReference>
<evidence type="ECO:0000313" key="20">
    <source>
        <dbReference type="Proteomes" id="UP000528432"/>
    </source>
</evidence>
<dbReference type="FunFam" id="3.30.70.260:FF:000030">
    <property type="entry name" value="Homoserine dehydrogenase"/>
    <property type="match status" value="1"/>
</dbReference>
<dbReference type="FunFam" id="3.30.360.10:FF:000005">
    <property type="entry name" value="Homoserine dehydrogenase"/>
    <property type="match status" value="1"/>
</dbReference>
<evidence type="ECO:0000256" key="4">
    <source>
        <dbReference type="ARBA" id="ARBA00006753"/>
    </source>
</evidence>
<dbReference type="PIRSF" id="PIRSF000098">
    <property type="entry name" value="Homoser_dehydrog"/>
    <property type="match status" value="1"/>
</dbReference>
<dbReference type="GO" id="GO:0046872">
    <property type="term" value="F:metal ion binding"/>
    <property type="evidence" value="ECO:0007669"/>
    <property type="project" value="UniProtKB-KW"/>
</dbReference>
<dbReference type="InterPro" id="IPR002912">
    <property type="entry name" value="ACT_dom"/>
</dbReference>
<dbReference type="PROSITE" id="PS51671">
    <property type="entry name" value="ACT"/>
    <property type="match status" value="1"/>
</dbReference>
<comment type="pathway">
    <text evidence="2">Amino-acid biosynthesis; L-threonine biosynthesis; L-threonine from L-aspartate: step 3/5.</text>
</comment>
<dbReference type="Gene3D" id="3.30.70.260">
    <property type="match status" value="1"/>
</dbReference>
<dbReference type="AlphaFoldDB" id="A0A7Y3XYH1"/>
<dbReference type="NCBIfam" id="NF004976">
    <property type="entry name" value="PRK06349.1"/>
    <property type="match status" value="1"/>
</dbReference>
<dbReference type="InterPro" id="IPR045865">
    <property type="entry name" value="ACT-like_dom_sf"/>
</dbReference>
<dbReference type="UniPathway" id="UPA00051">
    <property type="reaction ID" value="UER00465"/>
</dbReference>
<comment type="similarity">
    <text evidence="4">Belongs to the homoserine dehydrogenase family.</text>
</comment>
<dbReference type="Gene3D" id="3.40.50.720">
    <property type="entry name" value="NAD(P)-binding Rossmann-like Domain"/>
    <property type="match status" value="1"/>
</dbReference>
<comment type="cofactor">
    <cofactor evidence="1">
        <name>a metal cation</name>
        <dbReference type="ChEBI" id="CHEBI:25213"/>
    </cofactor>
</comment>
<dbReference type="PANTHER" id="PTHR43331">
    <property type="entry name" value="HOMOSERINE DEHYDROGENASE"/>
    <property type="match status" value="1"/>
</dbReference>
<dbReference type="InterPro" id="IPR016204">
    <property type="entry name" value="HDH"/>
</dbReference>
<dbReference type="Gene3D" id="3.30.360.10">
    <property type="entry name" value="Dihydrodipicolinate Reductase, domain 2"/>
    <property type="match status" value="1"/>
</dbReference>
<keyword evidence="7" id="KW-0028">Amino-acid biosynthesis</keyword>
<dbReference type="SUPFAM" id="SSF51735">
    <property type="entry name" value="NAD(P)-binding Rossmann-fold domains"/>
    <property type="match status" value="1"/>
</dbReference>
<dbReference type="SUPFAM" id="SSF55021">
    <property type="entry name" value="ACT-like"/>
    <property type="match status" value="1"/>
</dbReference>
<organism evidence="19 20">
    <name type="scientific">Clostridium cochlearium</name>
    <dbReference type="NCBI Taxonomy" id="1494"/>
    <lineage>
        <taxon>Bacteria</taxon>
        <taxon>Bacillati</taxon>
        <taxon>Bacillota</taxon>
        <taxon>Clostridia</taxon>
        <taxon>Eubacteriales</taxon>
        <taxon>Clostridiaceae</taxon>
        <taxon>Clostridium</taxon>
    </lineage>
</organism>
<evidence type="ECO:0000256" key="9">
    <source>
        <dbReference type="ARBA" id="ARBA00022723"/>
    </source>
</evidence>
<dbReference type="GO" id="GO:0009086">
    <property type="term" value="P:methionine biosynthetic process"/>
    <property type="evidence" value="ECO:0007669"/>
    <property type="project" value="UniProtKB-KW"/>
</dbReference>
<evidence type="ECO:0000256" key="5">
    <source>
        <dbReference type="ARBA" id="ARBA00013213"/>
    </source>
</evidence>
<dbReference type="GO" id="GO:0004412">
    <property type="term" value="F:homoserine dehydrogenase activity"/>
    <property type="evidence" value="ECO:0007669"/>
    <property type="project" value="UniProtKB-EC"/>
</dbReference>
<dbReference type="EMBL" id="JABFIF010000012">
    <property type="protein sequence ID" value="NOH16183.1"/>
    <property type="molecule type" value="Genomic_DNA"/>
</dbReference>
<evidence type="ECO:0000256" key="10">
    <source>
        <dbReference type="ARBA" id="ARBA00022857"/>
    </source>
</evidence>
<dbReference type="InterPro" id="IPR001342">
    <property type="entry name" value="HDH_cat"/>
</dbReference>
<dbReference type="CDD" id="cd04881">
    <property type="entry name" value="ACT_HSDH-Hom"/>
    <property type="match status" value="1"/>
</dbReference>
<comment type="catalytic activity">
    <reaction evidence="15">
        <text>L-homoserine + NADP(+) = L-aspartate 4-semialdehyde + NADPH + H(+)</text>
        <dbReference type="Rhea" id="RHEA:15761"/>
        <dbReference type="ChEBI" id="CHEBI:15378"/>
        <dbReference type="ChEBI" id="CHEBI:57476"/>
        <dbReference type="ChEBI" id="CHEBI:57783"/>
        <dbReference type="ChEBI" id="CHEBI:58349"/>
        <dbReference type="ChEBI" id="CHEBI:537519"/>
        <dbReference type="EC" id="1.1.1.3"/>
    </reaction>
    <physiologicalReaction direction="right-to-left" evidence="15">
        <dbReference type="Rhea" id="RHEA:15763"/>
    </physiologicalReaction>
</comment>
<evidence type="ECO:0000256" key="16">
    <source>
        <dbReference type="PIRSR" id="PIRSR000098-1"/>
    </source>
</evidence>
<feature type="domain" description="ACT" evidence="18">
    <location>
        <begin position="349"/>
        <end position="423"/>
    </location>
</feature>
<name>A0A7Y3XYH1_CLOCO</name>
<evidence type="ECO:0000256" key="13">
    <source>
        <dbReference type="ARBA" id="ARBA00023053"/>
    </source>
</evidence>
<dbReference type="Pfam" id="PF01842">
    <property type="entry name" value="ACT"/>
    <property type="match status" value="1"/>
</dbReference>
<dbReference type="InterPro" id="IPR005106">
    <property type="entry name" value="Asp/hSer_DH_NAD-bd"/>
</dbReference>
<evidence type="ECO:0000256" key="1">
    <source>
        <dbReference type="ARBA" id="ARBA00001920"/>
    </source>
</evidence>
<evidence type="ECO:0000256" key="2">
    <source>
        <dbReference type="ARBA" id="ARBA00005056"/>
    </source>
</evidence>
<dbReference type="GO" id="GO:0009088">
    <property type="term" value="P:threonine biosynthetic process"/>
    <property type="evidence" value="ECO:0007669"/>
    <property type="project" value="UniProtKB-UniPathway"/>
</dbReference>
<dbReference type="UniPathway" id="UPA00050">
    <property type="reaction ID" value="UER00063"/>
</dbReference>
<dbReference type="RefSeq" id="WP_171303435.1">
    <property type="nucleotide sequence ID" value="NZ_JABFIF010000012.1"/>
</dbReference>
<evidence type="ECO:0000259" key="18">
    <source>
        <dbReference type="PROSITE" id="PS51671"/>
    </source>
</evidence>
<evidence type="ECO:0000256" key="17">
    <source>
        <dbReference type="PIRSR" id="PIRSR000098-2"/>
    </source>
</evidence>
<protein>
    <recommendedName>
        <fullName evidence="6">Homoserine dehydrogenase</fullName>
        <ecNumber evidence="5">1.1.1.3</ecNumber>
    </recommendedName>
</protein>
<evidence type="ECO:0000256" key="11">
    <source>
        <dbReference type="ARBA" id="ARBA00023002"/>
    </source>
</evidence>
<dbReference type="EC" id="1.1.1.3" evidence="5"/>
<dbReference type="SUPFAM" id="SSF55347">
    <property type="entry name" value="Glyceraldehyde-3-phosphate dehydrogenase-like, C-terminal domain"/>
    <property type="match status" value="1"/>
</dbReference>
<sequence>MKVIKIGLLGLGNVGKGVWNILQMNKDIIKIRAGYNIEIGKILVKDANKKRDVDVPESIITTNVDYILEDPSIDIIVEVMGGVEPSFEYMVKAMKKGKHVITANKMVLAMKGRELSQIAKDNGVLFYYEASVGGGIPVIHGLTESLTANKINEVIGIINGTTNYILTKMTLEGLSFDEALKEAQQKGYAEADPTSDIEAFDAVYKLCILTSLGFDSFVDIKSVYREGITKIEPIDIKYAEEFGYVIKLLAIIKEEFGELELRVHPTMVPAVHPLANVNDSFNAIFIKGNAVGDLMLYGRGAGELPTGSAVVGDIISVIRNKEREENHFIQCDKVSKNVKDMSKVRSEYYIRITVGDKPGVLGEITTILGENNVSLLSVIQKGKRQEHVSLVFVTHRTNEGDVQKAIKKISELNDVLKVDNIIRIENLGMI</sequence>
<keyword evidence="8" id="KW-0791">Threonine biosynthesis</keyword>
<proteinExistence type="inferred from homology"/>
<dbReference type="InterPro" id="IPR036291">
    <property type="entry name" value="NAD(P)-bd_dom_sf"/>
</dbReference>
<evidence type="ECO:0000256" key="14">
    <source>
        <dbReference type="ARBA" id="ARBA00023167"/>
    </source>
</evidence>
<evidence type="ECO:0000256" key="6">
    <source>
        <dbReference type="ARBA" id="ARBA00013376"/>
    </source>
</evidence>
<comment type="caution">
    <text evidence="19">The sequence shown here is derived from an EMBL/GenBank/DDBJ whole genome shotgun (WGS) entry which is preliminary data.</text>
</comment>
<keyword evidence="10 17" id="KW-0521">NADP</keyword>
<comment type="pathway">
    <text evidence="3">Amino-acid biosynthesis; L-methionine biosynthesis via de novo pathway; L-homoserine from L-aspartate: step 3/3.</text>
</comment>
<dbReference type="Pfam" id="PF00742">
    <property type="entry name" value="Homoserine_dh"/>
    <property type="match status" value="1"/>
</dbReference>
<evidence type="ECO:0000256" key="12">
    <source>
        <dbReference type="ARBA" id="ARBA00023027"/>
    </source>
</evidence>
<keyword evidence="11" id="KW-0560">Oxidoreductase</keyword>
<dbReference type="Pfam" id="PF03447">
    <property type="entry name" value="NAD_binding_3"/>
    <property type="match status" value="1"/>
</dbReference>
<evidence type="ECO:0000256" key="8">
    <source>
        <dbReference type="ARBA" id="ARBA00022697"/>
    </source>
</evidence>
<feature type="active site" description="Proton donor" evidence="16">
    <location>
        <position position="205"/>
    </location>
</feature>
<dbReference type="PANTHER" id="PTHR43331:SF1">
    <property type="entry name" value="HOMOSERINE DEHYDROGENASE"/>
    <property type="match status" value="1"/>
</dbReference>
<dbReference type="Proteomes" id="UP000528432">
    <property type="component" value="Unassembled WGS sequence"/>
</dbReference>
<keyword evidence="14" id="KW-0486">Methionine biosynthesis</keyword>
<reference evidence="19 20" key="1">
    <citation type="submission" date="2020-05" db="EMBL/GenBank/DDBJ databases">
        <title>Draft genome sequence of Clostridium cochlearium strain AGROS13 isolated from a sheep dairy farm in New Zealand.</title>
        <authorList>
            <person name="Gupta T.B."/>
            <person name="Jauregui R."/>
            <person name="Risson A.N."/>
            <person name="Brightwell G."/>
            <person name="Maclean P."/>
        </authorList>
    </citation>
    <scope>NUCLEOTIDE SEQUENCE [LARGE SCALE GENOMIC DNA]</scope>
    <source>
        <strain evidence="19 20">AGROS13</strain>
    </source>
</reference>
<feature type="binding site" evidence="17">
    <location>
        <begin position="9"/>
        <end position="16"/>
    </location>
    <ligand>
        <name>NADP(+)</name>
        <dbReference type="ChEBI" id="CHEBI:58349"/>
    </ligand>
</feature>
<evidence type="ECO:0000256" key="7">
    <source>
        <dbReference type="ARBA" id="ARBA00022605"/>
    </source>
</evidence>
<accession>A0A7Y3XYH1</accession>
<gene>
    <name evidence="19" type="ORF">HMJ28_07265</name>
</gene>
<dbReference type="FunFam" id="3.40.50.720:FF:000062">
    <property type="entry name" value="Homoserine dehydrogenase"/>
    <property type="match status" value="1"/>
</dbReference>
<evidence type="ECO:0000256" key="3">
    <source>
        <dbReference type="ARBA" id="ARBA00005062"/>
    </source>
</evidence>
<evidence type="ECO:0000256" key="15">
    <source>
        <dbReference type="ARBA" id="ARBA00048841"/>
    </source>
</evidence>
<keyword evidence="13" id="KW-0915">Sodium</keyword>
<feature type="binding site" evidence="17">
    <location>
        <position position="190"/>
    </location>
    <ligand>
        <name>L-homoserine</name>
        <dbReference type="ChEBI" id="CHEBI:57476"/>
    </ligand>
</feature>
<keyword evidence="9" id="KW-0479">Metal-binding</keyword>
<feature type="binding site" evidence="17">
    <location>
        <position position="105"/>
    </location>
    <ligand>
        <name>NADPH</name>
        <dbReference type="ChEBI" id="CHEBI:57783"/>
    </ligand>
</feature>